<dbReference type="AlphaFoldDB" id="A0A1G6LLS6"/>
<reference evidence="15 22" key="3">
    <citation type="submission" date="2019-03" db="EMBL/GenBank/DDBJ databases">
        <title>Deep subsurface shale carbon reservoir microbial communities from Ohio and West Virginia, USA.</title>
        <authorList>
            <person name="Wrighton K."/>
        </authorList>
    </citation>
    <scope>NUCLEOTIDE SEQUENCE [LARGE SCALE GENOMIC DNA]</scope>
    <source>
        <strain evidence="15 22">UTICA-S4D12</strain>
    </source>
</reference>
<keyword evidence="5 8" id="KW-0812">Transmembrane</keyword>
<feature type="transmembrane region" description="Helical" evidence="8">
    <location>
        <begin position="112"/>
        <end position="131"/>
    </location>
</feature>
<evidence type="ECO:0000256" key="6">
    <source>
        <dbReference type="ARBA" id="ARBA00022989"/>
    </source>
</evidence>
<dbReference type="Proteomes" id="UP000295758">
    <property type="component" value="Unassembled WGS sequence"/>
</dbReference>
<dbReference type="InterPro" id="IPR035906">
    <property type="entry name" value="MetI-like_sf"/>
</dbReference>
<keyword evidence="7 8" id="KW-0472">Membrane</keyword>
<evidence type="ECO:0000313" key="14">
    <source>
        <dbReference type="EMBL" id="SET13547.1"/>
    </source>
</evidence>
<comment type="similarity">
    <text evidence="2 8">Belongs to the binding-protein-dependent transport system permease family. CysTW subfamily.</text>
</comment>
<dbReference type="EMBL" id="FOHG01000029">
    <property type="protein sequence ID" value="SET13547.1"/>
    <property type="molecule type" value="Genomic_DNA"/>
</dbReference>
<keyword evidence="4 8" id="KW-1003">Cell membrane</keyword>
<comment type="subcellular location">
    <subcellularLocation>
        <location evidence="1 8">Cell membrane</location>
        <topology evidence="1 8">Multi-pass membrane protein</topology>
    </subcellularLocation>
</comment>
<evidence type="ECO:0000259" key="9">
    <source>
        <dbReference type="PROSITE" id="PS50928"/>
    </source>
</evidence>
<evidence type="ECO:0000313" key="20">
    <source>
        <dbReference type="Proteomes" id="UP000247389"/>
    </source>
</evidence>
<accession>A0A1G6LLS6</accession>
<dbReference type="EMBL" id="QICM01000004">
    <property type="protein sequence ID" value="PXV68719.1"/>
    <property type="molecule type" value="Genomic_DNA"/>
</dbReference>
<proteinExistence type="inferred from homology"/>
<reference evidence="17 19" key="2">
    <citation type="submission" date="2016-10" db="EMBL/GenBank/DDBJ databases">
        <authorList>
            <person name="Varghese N."/>
            <person name="Submissions S."/>
        </authorList>
    </citation>
    <scope>NUCLEOTIDE SEQUENCE [LARGE SCALE GENOMIC DNA]</scope>
    <source>
        <strain evidence="11 23">WG10</strain>
        <strain evidence="12 19">WG2</strain>
        <strain evidence="14 17">WG5</strain>
    </source>
</reference>
<dbReference type="STRING" id="54121.SAMN04515653_12615"/>
<evidence type="ECO:0000313" key="17">
    <source>
        <dbReference type="Proteomes" id="UP000198612"/>
    </source>
</evidence>
<evidence type="ECO:0000256" key="4">
    <source>
        <dbReference type="ARBA" id="ARBA00022475"/>
    </source>
</evidence>
<dbReference type="Pfam" id="PF00528">
    <property type="entry name" value="BPD_transp_1"/>
    <property type="match status" value="1"/>
</dbReference>
<dbReference type="Gene3D" id="1.10.3720.10">
    <property type="entry name" value="MetI-like"/>
    <property type="match status" value="1"/>
</dbReference>
<name>A0A1G6LLS6_9FIRM</name>
<evidence type="ECO:0000313" key="18">
    <source>
        <dbReference type="Proteomes" id="UP000198945"/>
    </source>
</evidence>
<evidence type="ECO:0000256" key="2">
    <source>
        <dbReference type="ARBA" id="ARBA00007069"/>
    </source>
</evidence>
<dbReference type="OrthoDB" id="9785113at2"/>
<evidence type="ECO:0000256" key="3">
    <source>
        <dbReference type="ARBA" id="ARBA00022448"/>
    </source>
</evidence>
<dbReference type="NCBIfam" id="TIGR00974">
    <property type="entry name" value="3a0107s02c"/>
    <property type="match status" value="1"/>
</dbReference>
<dbReference type="CDD" id="cd06261">
    <property type="entry name" value="TM_PBP2"/>
    <property type="match status" value="1"/>
</dbReference>
<dbReference type="EMBL" id="FNBJ01000029">
    <property type="protein sequence ID" value="SDF88174.1"/>
    <property type="molecule type" value="Genomic_DNA"/>
</dbReference>
<dbReference type="EMBL" id="FNEH01000026">
    <property type="protein sequence ID" value="SDJ07230.1"/>
    <property type="molecule type" value="Genomic_DNA"/>
</dbReference>
<dbReference type="Proteomes" id="UP000295472">
    <property type="component" value="Unassembled WGS sequence"/>
</dbReference>
<dbReference type="EMBL" id="SOEF01000020">
    <property type="protein sequence ID" value="TDX42454.1"/>
    <property type="molecule type" value="Genomic_DNA"/>
</dbReference>
<dbReference type="PROSITE" id="PS50928">
    <property type="entry name" value="ABC_TM1"/>
    <property type="match status" value="1"/>
</dbReference>
<evidence type="ECO:0000313" key="15">
    <source>
        <dbReference type="EMBL" id="TDS29153.1"/>
    </source>
</evidence>
<organism evidence="11 23">
    <name type="scientific">Halanaerobium congolense</name>
    <dbReference type="NCBI Taxonomy" id="54121"/>
    <lineage>
        <taxon>Bacteria</taxon>
        <taxon>Bacillati</taxon>
        <taxon>Bacillota</taxon>
        <taxon>Clostridia</taxon>
        <taxon>Halanaerobiales</taxon>
        <taxon>Halanaerobiaceae</taxon>
        <taxon>Halanaerobium</taxon>
    </lineage>
</organism>
<dbReference type="Proteomes" id="UP000198612">
    <property type="component" value="Unassembled WGS sequence"/>
</dbReference>
<feature type="transmembrane region" description="Helical" evidence="8">
    <location>
        <begin position="65"/>
        <end position="92"/>
    </location>
</feature>
<dbReference type="RefSeq" id="WP_073160386.1">
    <property type="nucleotide sequence ID" value="NZ_FMYT01000006.1"/>
</dbReference>
<feature type="transmembrane region" description="Helical" evidence="8">
    <location>
        <begin position="186"/>
        <end position="207"/>
    </location>
</feature>
<dbReference type="GO" id="GO:0005315">
    <property type="term" value="F:phosphate transmembrane transporter activity"/>
    <property type="evidence" value="ECO:0007669"/>
    <property type="project" value="InterPro"/>
</dbReference>
<dbReference type="Proteomes" id="UP000324896">
    <property type="component" value="Unassembled WGS sequence"/>
</dbReference>
<evidence type="ECO:0000313" key="11">
    <source>
        <dbReference type="EMBL" id="SDC44248.1"/>
    </source>
</evidence>
<evidence type="ECO:0000256" key="7">
    <source>
        <dbReference type="ARBA" id="ARBA00023136"/>
    </source>
</evidence>
<feature type="transmembrane region" description="Helical" evidence="8">
    <location>
        <begin position="138"/>
        <end position="157"/>
    </location>
</feature>
<evidence type="ECO:0000313" key="22">
    <source>
        <dbReference type="Proteomes" id="UP000295758"/>
    </source>
</evidence>
<keyword evidence="3" id="KW-0813">Transport</keyword>
<dbReference type="GeneID" id="57013083"/>
<dbReference type="PANTHER" id="PTHR43470:SF5">
    <property type="entry name" value="PHOSPHATE TRANSPORT SYSTEM PERMEASE PROTEIN PSTA"/>
    <property type="match status" value="1"/>
</dbReference>
<dbReference type="SUPFAM" id="SSF161098">
    <property type="entry name" value="MetI-like"/>
    <property type="match status" value="1"/>
</dbReference>
<protein>
    <recommendedName>
        <fullName evidence="8">Phosphate transport system permease protein PstA</fullName>
    </recommendedName>
</protein>
<reference evidence="13 18" key="1">
    <citation type="submission" date="2016-10" db="EMBL/GenBank/DDBJ databases">
        <authorList>
            <person name="de Groot N.N."/>
        </authorList>
    </citation>
    <scope>NUCLEOTIDE SEQUENCE [LARGE SCALE GENOMIC DNA]</scope>
    <source>
        <strain evidence="13 18">WG7</strain>
    </source>
</reference>
<dbReference type="EMBL" id="FMYT01000006">
    <property type="protein sequence ID" value="SDC44248.1"/>
    <property type="molecule type" value="Genomic_DNA"/>
</dbReference>
<dbReference type="GO" id="GO:0005886">
    <property type="term" value="C:plasma membrane"/>
    <property type="evidence" value="ECO:0007669"/>
    <property type="project" value="UniProtKB-SubCell"/>
</dbReference>
<dbReference type="Proteomes" id="UP000199519">
    <property type="component" value="Unassembled WGS sequence"/>
</dbReference>
<gene>
    <name evidence="15" type="ORF">BY453_11838</name>
    <name evidence="16" type="ORF">C7954_12042</name>
    <name evidence="10" type="ORF">C8C78_104106</name>
    <name evidence="11" type="ORF">SAMN04488597_106103</name>
    <name evidence="12" type="ORF">SAMN04488598_12920</name>
    <name evidence="14" type="ORF">SAMN04515652_12920</name>
    <name evidence="13" type="ORF">SAMN04515654_12615</name>
</gene>
<dbReference type="Proteomes" id="UP000247389">
    <property type="component" value="Unassembled WGS sequence"/>
</dbReference>
<keyword evidence="6 8" id="KW-1133">Transmembrane helix</keyword>
<evidence type="ECO:0000256" key="1">
    <source>
        <dbReference type="ARBA" id="ARBA00004651"/>
    </source>
</evidence>
<dbReference type="InterPro" id="IPR000515">
    <property type="entry name" value="MetI-like"/>
</dbReference>
<evidence type="ECO:0000313" key="19">
    <source>
        <dbReference type="Proteomes" id="UP000199519"/>
    </source>
</evidence>
<dbReference type="Proteomes" id="UP000198945">
    <property type="component" value="Unassembled WGS sequence"/>
</dbReference>
<keyword evidence="19" id="KW-1185">Reference proteome</keyword>
<evidence type="ECO:0000256" key="8">
    <source>
        <dbReference type="RuleBase" id="RU363043"/>
    </source>
</evidence>
<dbReference type="InterPro" id="IPR005672">
    <property type="entry name" value="Phosphate_PstA"/>
</dbReference>
<feature type="transmembrane region" description="Helical" evidence="8">
    <location>
        <begin position="253"/>
        <end position="276"/>
    </location>
</feature>
<dbReference type="GO" id="GO:0035435">
    <property type="term" value="P:phosphate ion transmembrane transport"/>
    <property type="evidence" value="ECO:0007669"/>
    <property type="project" value="InterPro"/>
</dbReference>
<evidence type="ECO:0000313" key="21">
    <source>
        <dbReference type="Proteomes" id="UP000295472"/>
    </source>
</evidence>
<evidence type="ECO:0000313" key="16">
    <source>
        <dbReference type="EMBL" id="TDX42454.1"/>
    </source>
</evidence>
<evidence type="ECO:0000313" key="10">
    <source>
        <dbReference type="EMBL" id="PXV68719.1"/>
    </source>
</evidence>
<sequence length="283" mass="31119">MISLKKKRMLTDKIFKVIFLIFISLGLVVLAALIYDIVSKGIIMLDWEFFTRFDSRFPAKAGIKAGLFGTIYVIGLMIPITFFVGTATAIYLEEYAPKNKLTDLIKLNIANLAGIPSIIYGMLGLGVFVRYLNMGRSVLAGALTLSLLVLPVVIVSAQEALRSVPNSLRNASYALGANHWHTVYKVVLPSALPSILTGFILAISRAIGETAPLIMMGALTFVMFTPQGIMDSFTVIPIQIFNWTSLPKAEFELVAASGSLLLLILLFILNGLATFIRYRYSRK</sequence>
<evidence type="ECO:0000313" key="12">
    <source>
        <dbReference type="EMBL" id="SDF88174.1"/>
    </source>
</evidence>
<dbReference type="PANTHER" id="PTHR43470">
    <property type="entry name" value="PHOSPHATE TRANSPORT SYSTEM PERMEASE PROTEIN PSTA-RELATED"/>
    <property type="match status" value="1"/>
</dbReference>
<evidence type="ECO:0000313" key="13">
    <source>
        <dbReference type="EMBL" id="SDJ07230.1"/>
    </source>
</evidence>
<evidence type="ECO:0000256" key="5">
    <source>
        <dbReference type="ARBA" id="ARBA00022692"/>
    </source>
</evidence>
<feature type="transmembrane region" description="Helical" evidence="8">
    <location>
        <begin position="14"/>
        <end position="35"/>
    </location>
</feature>
<reference evidence="16 21" key="4">
    <citation type="submission" date="2019-03" db="EMBL/GenBank/DDBJ databases">
        <title>Subsurface microbial communities from deep shales in Ohio and West Virginia, USA.</title>
        <authorList>
            <person name="Wrighton K."/>
        </authorList>
    </citation>
    <scope>NUCLEOTIDE SEQUENCE [LARGE SCALE GENOMIC DNA]</scope>
    <source>
        <strain evidence="16 21">DSMZ 11287</strain>
        <strain evidence="10 20">MSL28</strain>
    </source>
</reference>
<feature type="domain" description="ABC transmembrane type-1" evidence="9">
    <location>
        <begin position="67"/>
        <end position="273"/>
    </location>
</feature>
<dbReference type="EMBL" id="SOAA01000018">
    <property type="protein sequence ID" value="TDS29153.1"/>
    <property type="molecule type" value="Genomic_DNA"/>
</dbReference>
<evidence type="ECO:0000313" key="23">
    <source>
        <dbReference type="Proteomes" id="UP000324896"/>
    </source>
</evidence>